<proteinExistence type="predicted"/>
<evidence type="ECO:0000313" key="3">
    <source>
        <dbReference type="WBParaSite" id="L893_g3443.t1"/>
    </source>
</evidence>
<feature type="region of interest" description="Disordered" evidence="1">
    <location>
        <begin position="235"/>
        <end position="305"/>
    </location>
</feature>
<name>A0A1I8A9Y5_9BILA</name>
<dbReference type="WBParaSite" id="L893_g3443.t1">
    <property type="protein sequence ID" value="L893_g3443.t1"/>
    <property type="gene ID" value="L893_g3443"/>
</dbReference>
<dbReference type="Proteomes" id="UP000095287">
    <property type="component" value="Unplaced"/>
</dbReference>
<protein>
    <submittedName>
        <fullName evidence="3">Uncharacterized protein</fullName>
    </submittedName>
</protein>
<feature type="region of interest" description="Disordered" evidence="1">
    <location>
        <begin position="107"/>
        <end position="131"/>
    </location>
</feature>
<evidence type="ECO:0000256" key="1">
    <source>
        <dbReference type="SAM" id="MobiDB-lite"/>
    </source>
</evidence>
<feature type="region of interest" description="Disordered" evidence="1">
    <location>
        <begin position="1"/>
        <end position="63"/>
    </location>
</feature>
<evidence type="ECO:0000313" key="2">
    <source>
        <dbReference type="Proteomes" id="UP000095287"/>
    </source>
</evidence>
<feature type="region of interest" description="Disordered" evidence="1">
    <location>
        <begin position="153"/>
        <end position="187"/>
    </location>
</feature>
<reference evidence="3" key="1">
    <citation type="submission" date="2016-11" db="UniProtKB">
        <authorList>
            <consortium name="WormBaseParasite"/>
        </authorList>
    </citation>
    <scope>IDENTIFICATION</scope>
</reference>
<organism evidence="2 3">
    <name type="scientific">Steinernema glaseri</name>
    <dbReference type="NCBI Taxonomy" id="37863"/>
    <lineage>
        <taxon>Eukaryota</taxon>
        <taxon>Metazoa</taxon>
        <taxon>Ecdysozoa</taxon>
        <taxon>Nematoda</taxon>
        <taxon>Chromadorea</taxon>
        <taxon>Rhabditida</taxon>
        <taxon>Tylenchina</taxon>
        <taxon>Panagrolaimomorpha</taxon>
        <taxon>Strongyloidoidea</taxon>
        <taxon>Steinernematidae</taxon>
        <taxon>Steinernema</taxon>
    </lineage>
</organism>
<keyword evidence="2" id="KW-1185">Reference proteome</keyword>
<sequence length="331" mass="36106">MEVGGGNGMLEGRGAPRGRGTFGERRGIPRASSNFVECRGPPRGTGTFEEDRGFDGLPSGWKPPVLTSANRGVFAPPPKPQSPVDNEYIEKVLRNVKILGAKEHITPFENPTTRRSPTLPSTPWRRRGGPRYAPVANEIQNVRVGIRPSRPLLELEDDNNNGSQSSTFKPVEKKMPAPDMVPNGRPSEGGFCDSFSRMMKEAKKDLRKEAAEPVAPQKGLRNESAFYDSFSRMMKQPKKSNGEAAKPVAPQNGPVAPKNGPVAPQNGLRHESDFLDSFSRMMKQSKKNGEEAVEHVAPRNGPLNEGGCFSSFSRMMENMKKHGGGAAQPGF</sequence>
<feature type="compositionally biased region" description="Low complexity" evidence="1">
    <location>
        <begin position="111"/>
        <end position="123"/>
    </location>
</feature>
<feature type="compositionally biased region" description="Gly residues" evidence="1">
    <location>
        <begin position="1"/>
        <end position="21"/>
    </location>
</feature>
<feature type="compositionally biased region" description="Basic and acidic residues" evidence="1">
    <location>
        <begin position="287"/>
        <end position="297"/>
    </location>
</feature>
<dbReference type="AlphaFoldDB" id="A0A1I8A9Y5"/>
<accession>A0A1I8A9Y5</accession>